<evidence type="ECO:0000256" key="2">
    <source>
        <dbReference type="ARBA" id="ARBA00009784"/>
    </source>
</evidence>
<evidence type="ECO:0000256" key="7">
    <source>
        <dbReference type="RuleBase" id="RU362048"/>
    </source>
</evidence>
<dbReference type="Pfam" id="PF01914">
    <property type="entry name" value="MarC"/>
    <property type="match status" value="1"/>
</dbReference>
<evidence type="ECO:0000256" key="6">
    <source>
        <dbReference type="ARBA" id="ARBA00023136"/>
    </source>
</evidence>
<keyword evidence="3" id="KW-1003">Cell membrane</keyword>
<dbReference type="KEGG" id="tzo:THMIRHAT_00820"/>
<evidence type="ECO:0000256" key="5">
    <source>
        <dbReference type="ARBA" id="ARBA00022989"/>
    </source>
</evidence>
<dbReference type="PANTHER" id="PTHR33508">
    <property type="entry name" value="UPF0056 MEMBRANE PROTEIN YHCE"/>
    <property type="match status" value="1"/>
</dbReference>
<dbReference type="Proteomes" id="UP000501466">
    <property type="component" value="Chromosome"/>
</dbReference>
<dbReference type="AlphaFoldDB" id="A0A6F8PJS8"/>
<keyword evidence="4 7" id="KW-0812">Transmembrane</keyword>
<organism evidence="8 9">
    <name type="scientific">Thiosulfativibrio zosterae</name>
    <dbReference type="NCBI Taxonomy" id="2675053"/>
    <lineage>
        <taxon>Bacteria</taxon>
        <taxon>Pseudomonadati</taxon>
        <taxon>Pseudomonadota</taxon>
        <taxon>Gammaproteobacteria</taxon>
        <taxon>Thiotrichales</taxon>
        <taxon>Piscirickettsiaceae</taxon>
        <taxon>Thiosulfativibrio</taxon>
    </lineage>
</organism>
<dbReference type="PANTHER" id="PTHR33508:SF1">
    <property type="entry name" value="UPF0056 MEMBRANE PROTEIN YHCE"/>
    <property type="match status" value="1"/>
</dbReference>
<gene>
    <name evidence="8" type="primary">ychE</name>
    <name evidence="8" type="ORF">THMIRHAT_00820</name>
</gene>
<protein>
    <recommendedName>
        <fullName evidence="7">UPF0056 membrane protein</fullName>
    </recommendedName>
</protein>
<evidence type="ECO:0000256" key="4">
    <source>
        <dbReference type="ARBA" id="ARBA00022692"/>
    </source>
</evidence>
<feature type="transmembrane region" description="Helical" evidence="7">
    <location>
        <begin position="12"/>
        <end position="35"/>
    </location>
</feature>
<dbReference type="NCBIfam" id="NF008320">
    <property type="entry name" value="PRK11111.1"/>
    <property type="match status" value="1"/>
</dbReference>
<dbReference type="GO" id="GO:0005886">
    <property type="term" value="C:plasma membrane"/>
    <property type="evidence" value="ECO:0007669"/>
    <property type="project" value="UniProtKB-SubCell"/>
</dbReference>
<feature type="transmembrane region" description="Helical" evidence="7">
    <location>
        <begin position="142"/>
        <end position="163"/>
    </location>
</feature>
<evidence type="ECO:0000256" key="1">
    <source>
        <dbReference type="ARBA" id="ARBA00004651"/>
    </source>
</evidence>
<dbReference type="InterPro" id="IPR002771">
    <property type="entry name" value="Multi_antbiot-R_MarC"/>
</dbReference>
<feature type="transmembrane region" description="Helical" evidence="7">
    <location>
        <begin position="175"/>
        <end position="198"/>
    </location>
</feature>
<proteinExistence type="inferred from homology"/>
<dbReference type="EMBL" id="AP021888">
    <property type="protein sequence ID" value="BBP42336.1"/>
    <property type="molecule type" value="Genomic_DNA"/>
</dbReference>
<sequence length="210" mass="23038">MLEFTEYTRFLIGLLAIVDPIGVIPIFLAMTVNYALEERRKIIQMIIIAVVSILFVALLFGEILLEFFGISINSFRVGGGILLLLMAINMMQSKDDAARKGKPSEFKDHNGSIAVVPLAMPLLAGPGAISAVIIEAHRHDTVMHYAFLGFIILILGMIIWALFQLTPWLSRHLSMMGISIITRIMGLLLAAISIEFIANGLKGLFPSLAS</sequence>
<keyword evidence="9" id="KW-1185">Reference proteome</keyword>
<evidence type="ECO:0000313" key="9">
    <source>
        <dbReference type="Proteomes" id="UP000501466"/>
    </source>
</evidence>
<reference evidence="9" key="1">
    <citation type="submission" date="2019-11" db="EMBL/GenBank/DDBJ databases">
        <title>Isolation and characterization of two novel species in the genus Thiomicrorhabdus.</title>
        <authorList>
            <person name="Mochizuki J."/>
            <person name="Kojima H."/>
            <person name="Fukui M."/>
        </authorList>
    </citation>
    <scope>NUCLEOTIDE SEQUENCE [LARGE SCALE GENOMIC DNA]</scope>
    <source>
        <strain evidence="9">AkT22</strain>
    </source>
</reference>
<evidence type="ECO:0000313" key="8">
    <source>
        <dbReference type="EMBL" id="BBP42336.1"/>
    </source>
</evidence>
<feature type="transmembrane region" description="Helical" evidence="7">
    <location>
        <begin position="112"/>
        <end position="136"/>
    </location>
</feature>
<keyword evidence="6 7" id="KW-0472">Membrane</keyword>
<comment type="subcellular location">
    <subcellularLocation>
        <location evidence="1 7">Cell membrane</location>
        <topology evidence="1 7">Multi-pass membrane protein</topology>
    </subcellularLocation>
</comment>
<accession>A0A6F8PJS8</accession>
<feature type="transmembrane region" description="Helical" evidence="7">
    <location>
        <begin position="67"/>
        <end position="91"/>
    </location>
</feature>
<name>A0A6F8PJS8_9GAMM</name>
<dbReference type="NCBIfam" id="TIGR00427">
    <property type="entry name" value="NAAT family transporter"/>
    <property type="match status" value="1"/>
</dbReference>
<evidence type="ECO:0000256" key="3">
    <source>
        <dbReference type="ARBA" id="ARBA00022475"/>
    </source>
</evidence>
<comment type="similarity">
    <text evidence="2 7">Belongs to the UPF0056 (MarC) family.</text>
</comment>
<keyword evidence="5 7" id="KW-1133">Transmembrane helix</keyword>
<feature type="transmembrane region" description="Helical" evidence="7">
    <location>
        <begin position="42"/>
        <end position="61"/>
    </location>
</feature>
<dbReference type="RefSeq" id="WP_173289666.1">
    <property type="nucleotide sequence ID" value="NZ_AP021888.1"/>
</dbReference>